<gene>
    <name evidence="2" type="primary">fabZ</name>
    <name evidence="2" type="ordered locus">BMS_1432</name>
</gene>
<dbReference type="GO" id="GO:0016829">
    <property type="term" value="F:lyase activity"/>
    <property type="evidence" value="ECO:0007669"/>
    <property type="project" value="UniProtKB-KW"/>
</dbReference>
<organism evidence="2 3">
    <name type="scientific">Halobacteriovorax marinus (strain ATCC BAA-682 / DSM 15412 / SJ)</name>
    <name type="common">Bacteriovorax marinus</name>
    <dbReference type="NCBI Taxonomy" id="862908"/>
    <lineage>
        <taxon>Bacteria</taxon>
        <taxon>Pseudomonadati</taxon>
        <taxon>Bdellovibrionota</taxon>
        <taxon>Bacteriovoracia</taxon>
        <taxon>Bacteriovoracales</taxon>
        <taxon>Halobacteriovoraceae</taxon>
        <taxon>Halobacteriovorax</taxon>
    </lineage>
</organism>
<dbReference type="STRING" id="862908.BMS_1432"/>
<keyword evidence="3" id="KW-1185">Reference proteome</keyword>
<dbReference type="AlphaFoldDB" id="E1X068"/>
<protein>
    <submittedName>
        <fullName evidence="2">(3R)-hydroxymyristol acyl carrier protein dehydrase</fullName>
    </submittedName>
</protein>
<accession>E1X068</accession>
<dbReference type="CDD" id="cd01288">
    <property type="entry name" value="FabZ"/>
    <property type="match status" value="1"/>
</dbReference>
<dbReference type="Proteomes" id="UP000008963">
    <property type="component" value="Chromosome"/>
</dbReference>
<dbReference type="PANTHER" id="PTHR30272">
    <property type="entry name" value="3-HYDROXYACYL-[ACYL-CARRIER-PROTEIN] DEHYDRATASE"/>
    <property type="match status" value="1"/>
</dbReference>
<dbReference type="KEGG" id="bmx:BMS_1432"/>
<evidence type="ECO:0000256" key="1">
    <source>
        <dbReference type="ARBA" id="ARBA00023239"/>
    </source>
</evidence>
<keyword evidence="1" id="KW-0456">Lyase</keyword>
<evidence type="ECO:0000313" key="3">
    <source>
        <dbReference type="Proteomes" id="UP000008963"/>
    </source>
</evidence>
<dbReference type="RefSeq" id="WP_014244079.1">
    <property type="nucleotide sequence ID" value="NC_016620.1"/>
</dbReference>
<evidence type="ECO:0000313" key="2">
    <source>
        <dbReference type="EMBL" id="CBW26295.1"/>
    </source>
</evidence>
<sequence length="140" mass="15152">MSKFSAEVLELLPQKPPFLFVDKVIERGEGVITTSLTLTGEEDFFMGHFPGNPIMPGVLLQEASFQSGALLMASLSGKGLGVVTKVSNAKFKNFVKPGDELIMQVSLVDQVSNAYYMKAKSTVNGKVVMAIEFSCALIEE</sequence>
<dbReference type="OrthoDB" id="9772788at2"/>
<name>E1X068_HALMS</name>
<dbReference type="Gene3D" id="3.10.129.10">
    <property type="entry name" value="Hotdog Thioesterase"/>
    <property type="match status" value="1"/>
</dbReference>
<dbReference type="HOGENOM" id="CLU_078912_3_3_7"/>
<reference evidence="3" key="1">
    <citation type="journal article" date="2013" name="ISME J.">
        <title>A small predatory core genome in the divergent marine Bacteriovorax marinus SJ and the terrestrial Bdellovibrio bacteriovorus.</title>
        <authorList>
            <person name="Crossman L.C."/>
            <person name="Chen H."/>
            <person name="Cerdeno-Tarraga A.M."/>
            <person name="Brooks K."/>
            <person name="Quail M.A."/>
            <person name="Pineiro S.A."/>
            <person name="Hobley L."/>
            <person name="Sockett R.E."/>
            <person name="Bentley S.D."/>
            <person name="Parkhill J."/>
            <person name="Williams H.N."/>
            <person name="Stine O.C."/>
        </authorList>
    </citation>
    <scope>NUCLEOTIDE SEQUENCE [LARGE SCALE GENOMIC DNA]</scope>
    <source>
        <strain evidence="3">ATCC BAA-682 / DSM 15412 / SJ</strain>
    </source>
</reference>
<dbReference type="EMBL" id="FQ312005">
    <property type="protein sequence ID" value="CBW26295.1"/>
    <property type="molecule type" value="Genomic_DNA"/>
</dbReference>
<dbReference type="Pfam" id="PF07977">
    <property type="entry name" value="FabA"/>
    <property type="match status" value="1"/>
</dbReference>
<dbReference type="InterPro" id="IPR029069">
    <property type="entry name" value="HotDog_dom_sf"/>
</dbReference>
<dbReference type="SUPFAM" id="SSF54637">
    <property type="entry name" value="Thioesterase/thiol ester dehydrase-isomerase"/>
    <property type="match status" value="1"/>
</dbReference>
<dbReference type="InterPro" id="IPR013114">
    <property type="entry name" value="FabA_FabZ"/>
</dbReference>
<dbReference type="eggNOG" id="COG0764">
    <property type="taxonomic scope" value="Bacteria"/>
</dbReference>
<dbReference type="PATRIC" id="fig|862908.3.peg.1364"/>
<proteinExistence type="predicted"/>
<dbReference type="PANTHER" id="PTHR30272:SF1">
    <property type="entry name" value="3-HYDROXYACYL-[ACYL-CARRIER-PROTEIN] DEHYDRATASE"/>
    <property type="match status" value="1"/>
</dbReference>